<evidence type="ECO:0000313" key="2">
    <source>
        <dbReference type="EMBL" id="ANJ76348.1"/>
    </source>
</evidence>
<keyword evidence="2" id="KW-0614">Plasmid</keyword>
<evidence type="ECO:0000313" key="3">
    <source>
        <dbReference type="Proteomes" id="UP000078572"/>
    </source>
</evidence>
<accession>A0A192A7N1</accession>
<dbReference type="EMBL" id="CP016024">
    <property type="protein sequence ID" value="ANJ76348.1"/>
    <property type="molecule type" value="Genomic_DNA"/>
</dbReference>
<sequence>MHYARPHDLRSSRQGHKRRPFNESLGNRLNFGFFHRLGLHRDGSRRSSLSRWRHRGIRLLRSCRR</sequence>
<proteinExistence type="predicted"/>
<evidence type="ECO:0000256" key="1">
    <source>
        <dbReference type="SAM" id="MobiDB-lite"/>
    </source>
</evidence>
<keyword evidence="3" id="KW-1185">Reference proteome</keyword>
<gene>
    <name evidence="2" type="ORF">A9Y76_27485</name>
</gene>
<feature type="region of interest" description="Disordered" evidence="1">
    <location>
        <begin position="1"/>
        <end position="25"/>
    </location>
</feature>
<name>A0A192A7N1_9RALS</name>
<dbReference type="Proteomes" id="UP000078572">
    <property type="component" value="Plasmid pRI-1"/>
</dbReference>
<reference evidence="3" key="1">
    <citation type="submission" date="2016-06" db="EMBL/GenBank/DDBJ databases">
        <authorList>
            <person name="Xu Y."/>
            <person name="Nagy A."/>
            <person name="Yan X."/>
            <person name="Kim S.W."/>
            <person name="Haley B."/>
            <person name="Liu N.T."/>
            <person name="Nou X."/>
        </authorList>
    </citation>
    <scope>NUCLEOTIDE SEQUENCE [LARGE SCALE GENOMIC DNA]</scope>
    <source>
        <strain evidence="3">ATCC 49129</strain>
        <plasmid evidence="3">pri-1</plasmid>
    </source>
</reference>
<geneLocation type="plasmid" evidence="3">
    <name>pri-1</name>
</geneLocation>
<feature type="compositionally biased region" description="Basic and acidic residues" evidence="1">
    <location>
        <begin position="1"/>
        <end position="11"/>
    </location>
</feature>
<organism evidence="2 3">
    <name type="scientific">Ralstonia insidiosa</name>
    <dbReference type="NCBI Taxonomy" id="190721"/>
    <lineage>
        <taxon>Bacteria</taxon>
        <taxon>Pseudomonadati</taxon>
        <taxon>Pseudomonadota</taxon>
        <taxon>Betaproteobacteria</taxon>
        <taxon>Burkholderiales</taxon>
        <taxon>Burkholderiaceae</taxon>
        <taxon>Ralstonia</taxon>
    </lineage>
</organism>
<dbReference type="AlphaFoldDB" id="A0A192A7N1"/>
<protein>
    <submittedName>
        <fullName evidence="2">Uncharacterized protein</fullName>
    </submittedName>
</protein>